<gene>
    <name evidence="2" type="ORF">QYF49_13685</name>
</gene>
<name>A0ABT8E831_9BACL</name>
<keyword evidence="3" id="KW-1185">Reference proteome</keyword>
<proteinExistence type="predicted"/>
<protein>
    <recommendedName>
        <fullName evidence="4">Bacitracin ABC transporter ATP-binding protein</fullName>
    </recommendedName>
</protein>
<feature type="region of interest" description="Disordered" evidence="1">
    <location>
        <begin position="21"/>
        <end position="45"/>
    </location>
</feature>
<organism evidence="2 3">
    <name type="scientific">Fictibacillus terranigra</name>
    <dbReference type="NCBI Taxonomy" id="3058424"/>
    <lineage>
        <taxon>Bacteria</taxon>
        <taxon>Bacillati</taxon>
        <taxon>Bacillota</taxon>
        <taxon>Bacilli</taxon>
        <taxon>Bacillales</taxon>
        <taxon>Fictibacillaceae</taxon>
        <taxon>Fictibacillus</taxon>
    </lineage>
</organism>
<evidence type="ECO:0000256" key="1">
    <source>
        <dbReference type="SAM" id="MobiDB-lite"/>
    </source>
</evidence>
<dbReference type="EMBL" id="JAUHLN010000002">
    <property type="protein sequence ID" value="MDN4074054.1"/>
    <property type="molecule type" value="Genomic_DNA"/>
</dbReference>
<evidence type="ECO:0000313" key="3">
    <source>
        <dbReference type="Proteomes" id="UP001168694"/>
    </source>
</evidence>
<evidence type="ECO:0008006" key="4">
    <source>
        <dbReference type="Google" id="ProtNLM"/>
    </source>
</evidence>
<dbReference type="Proteomes" id="UP001168694">
    <property type="component" value="Unassembled WGS sequence"/>
</dbReference>
<comment type="caution">
    <text evidence="2">The sequence shown here is derived from an EMBL/GenBank/DDBJ whole genome shotgun (WGS) entry which is preliminary data.</text>
</comment>
<reference evidence="2" key="1">
    <citation type="submission" date="2023-06" db="EMBL/GenBank/DDBJ databases">
        <title>Draft Genome Sequences of Representative Paenibacillus Polymyxa, Bacillus cereus, Fictibacillus sp., and Brevibacillus agri Strains Isolated from Amazonian Dark Earth.</title>
        <authorList>
            <person name="Pellegrinetti T.A."/>
            <person name="Cunha I.C.M."/>
            <person name="Chaves M.G."/>
            <person name="Freitas A.S."/>
            <person name="Silva A.V.R."/>
            <person name="Tsai S.M."/>
            <person name="Mendes L.W."/>
        </authorList>
    </citation>
    <scope>NUCLEOTIDE SEQUENCE</scope>
    <source>
        <strain evidence="2">CENA-BCM004</strain>
    </source>
</reference>
<evidence type="ECO:0000313" key="2">
    <source>
        <dbReference type="EMBL" id="MDN4074054.1"/>
    </source>
</evidence>
<accession>A0ABT8E831</accession>
<feature type="compositionally biased region" description="Acidic residues" evidence="1">
    <location>
        <begin position="35"/>
        <end position="45"/>
    </location>
</feature>
<sequence length="45" mass="5094">MSKKDGPLFSDEFLDQLAKEINEQYGGPEFNQGDTEPETDTEELT</sequence>
<dbReference type="RefSeq" id="WP_290400131.1">
    <property type="nucleotide sequence ID" value="NZ_JAUHLN010000002.1"/>
</dbReference>